<dbReference type="AlphaFoldDB" id="A0A9P6XW22"/>
<gene>
    <name evidence="2" type="ORF">G6F50_015965</name>
</gene>
<evidence type="ECO:0000256" key="1">
    <source>
        <dbReference type="SAM" id="MobiDB-lite"/>
    </source>
</evidence>
<feature type="compositionally biased region" description="Gly residues" evidence="1">
    <location>
        <begin position="11"/>
        <end position="24"/>
    </location>
</feature>
<evidence type="ECO:0000313" key="2">
    <source>
        <dbReference type="EMBL" id="KAG1533148.1"/>
    </source>
</evidence>
<proteinExistence type="predicted"/>
<accession>A0A9P6XW22</accession>
<keyword evidence="3" id="KW-1185">Reference proteome</keyword>
<dbReference type="Proteomes" id="UP000740926">
    <property type="component" value="Unassembled WGS sequence"/>
</dbReference>
<organism evidence="2 3">
    <name type="scientific">Rhizopus delemar</name>
    <dbReference type="NCBI Taxonomy" id="936053"/>
    <lineage>
        <taxon>Eukaryota</taxon>
        <taxon>Fungi</taxon>
        <taxon>Fungi incertae sedis</taxon>
        <taxon>Mucoromycota</taxon>
        <taxon>Mucoromycotina</taxon>
        <taxon>Mucoromycetes</taxon>
        <taxon>Mucorales</taxon>
        <taxon>Mucorineae</taxon>
        <taxon>Rhizopodaceae</taxon>
        <taxon>Rhizopus</taxon>
    </lineage>
</organism>
<sequence length="173" mass="18925">MPPHGVQHRGGAPGVQPGGIGIHGLGQADAPQRRRAPFAAVGRAIGHAVGQALAHVVHQHVGVGPDQLEAVLRLLGIAARHILGHVAGHAIGFVEKLLARQHARIVRVASRRHRKIGGIDRDEVHQLGRDFLRAEARLCTMRHVQALLLRRRPCRWRTRQRFAARPWAARPSG</sequence>
<feature type="region of interest" description="Disordered" evidence="1">
    <location>
        <begin position="1"/>
        <end position="27"/>
    </location>
</feature>
<evidence type="ECO:0000313" key="3">
    <source>
        <dbReference type="Proteomes" id="UP000740926"/>
    </source>
</evidence>
<name>A0A9P6XW22_9FUNG</name>
<protein>
    <submittedName>
        <fullName evidence="2">Uncharacterized protein</fullName>
    </submittedName>
</protein>
<reference evidence="2 3" key="1">
    <citation type="journal article" date="2020" name="Microb. Genom.">
        <title>Genetic diversity of clinical and environmental Mucorales isolates obtained from an investigation of mucormycosis cases among solid organ transplant recipients.</title>
        <authorList>
            <person name="Nguyen M.H."/>
            <person name="Kaul D."/>
            <person name="Muto C."/>
            <person name="Cheng S.J."/>
            <person name="Richter R.A."/>
            <person name="Bruno V.M."/>
            <person name="Liu G."/>
            <person name="Beyhan S."/>
            <person name="Sundermann A.J."/>
            <person name="Mounaud S."/>
            <person name="Pasculle A.W."/>
            <person name="Nierman W.C."/>
            <person name="Driscoll E."/>
            <person name="Cumbie R."/>
            <person name="Clancy C.J."/>
            <person name="Dupont C.L."/>
        </authorList>
    </citation>
    <scope>NUCLEOTIDE SEQUENCE [LARGE SCALE GENOMIC DNA]</scope>
    <source>
        <strain evidence="2 3">GL24</strain>
    </source>
</reference>
<comment type="caution">
    <text evidence="2">The sequence shown here is derived from an EMBL/GenBank/DDBJ whole genome shotgun (WGS) entry which is preliminary data.</text>
</comment>
<dbReference type="EMBL" id="JAANIU010009436">
    <property type="protein sequence ID" value="KAG1533148.1"/>
    <property type="molecule type" value="Genomic_DNA"/>
</dbReference>